<evidence type="ECO:0000256" key="4">
    <source>
        <dbReference type="ARBA" id="ARBA00022630"/>
    </source>
</evidence>
<evidence type="ECO:0000256" key="9">
    <source>
        <dbReference type="ARBA" id="ARBA00031306"/>
    </source>
</evidence>
<dbReference type="InterPro" id="IPR003374">
    <property type="entry name" value="ApbE-like_sf"/>
</dbReference>
<protein>
    <recommendedName>
        <fullName evidence="3">FAD:protein FMN transferase</fullName>
        <ecNumber evidence="2">2.7.1.180</ecNumber>
    </recommendedName>
    <alternativeName>
        <fullName evidence="9">Flavin transferase</fullName>
    </alternativeName>
</protein>
<keyword evidence="6" id="KW-0479">Metal-binding</keyword>
<keyword evidence="11" id="KW-0449">Lipoprotein</keyword>
<evidence type="ECO:0000256" key="6">
    <source>
        <dbReference type="ARBA" id="ARBA00022723"/>
    </source>
</evidence>
<dbReference type="PANTHER" id="PTHR30040">
    <property type="entry name" value="THIAMINE BIOSYNTHESIS LIPOPROTEIN APBE"/>
    <property type="match status" value="1"/>
</dbReference>
<evidence type="ECO:0000256" key="10">
    <source>
        <dbReference type="ARBA" id="ARBA00048540"/>
    </source>
</evidence>
<accession>A0A1H8SC71</accession>
<dbReference type="Gene3D" id="3.10.520.10">
    <property type="entry name" value="ApbE-like domains"/>
    <property type="match status" value="2"/>
</dbReference>
<comment type="cofactor">
    <cofactor evidence="1">
        <name>Mg(2+)</name>
        <dbReference type="ChEBI" id="CHEBI:18420"/>
    </cofactor>
</comment>
<keyword evidence="7" id="KW-0274">FAD</keyword>
<organism evidence="11 12">
    <name type="scientific">Amycolatopsis saalfeldensis</name>
    <dbReference type="NCBI Taxonomy" id="394193"/>
    <lineage>
        <taxon>Bacteria</taxon>
        <taxon>Bacillati</taxon>
        <taxon>Actinomycetota</taxon>
        <taxon>Actinomycetes</taxon>
        <taxon>Pseudonocardiales</taxon>
        <taxon>Pseudonocardiaceae</taxon>
        <taxon>Amycolatopsis</taxon>
    </lineage>
</organism>
<dbReference type="InterPro" id="IPR024932">
    <property type="entry name" value="ApbE"/>
</dbReference>
<dbReference type="PANTHER" id="PTHR30040:SF2">
    <property type="entry name" value="FAD:PROTEIN FMN TRANSFERASE"/>
    <property type="match status" value="1"/>
</dbReference>
<dbReference type="STRING" id="394193.SAMN04489732_10229"/>
<proteinExistence type="predicted"/>
<dbReference type="EMBL" id="FOEF01000002">
    <property type="protein sequence ID" value="SEO76175.1"/>
    <property type="molecule type" value="Genomic_DNA"/>
</dbReference>
<evidence type="ECO:0000256" key="3">
    <source>
        <dbReference type="ARBA" id="ARBA00016337"/>
    </source>
</evidence>
<reference evidence="11 12" key="1">
    <citation type="submission" date="2016-10" db="EMBL/GenBank/DDBJ databases">
        <authorList>
            <person name="de Groot N.N."/>
        </authorList>
    </citation>
    <scope>NUCLEOTIDE SEQUENCE [LARGE SCALE GENOMIC DNA]</scope>
    <source>
        <strain evidence="11 12">DSM 44993</strain>
    </source>
</reference>
<keyword evidence="12" id="KW-1185">Reference proteome</keyword>
<comment type="catalytic activity">
    <reaction evidence="10">
        <text>L-threonyl-[protein] + FAD = FMN-L-threonyl-[protein] + AMP + H(+)</text>
        <dbReference type="Rhea" id="RHEA:36847"/>
        <dbReference type="Rhea" id="RHEA-COMP:11060"/>
        <dbReference type="Rhea" id="RHEA-COMP:11061"/>
        <dbReference type="ChEBI" id="CHEBI:15378"/>
        <dbReference type="ChEBI" id="CHEBI:30013"/>
        <dbReference type="ChEBI" id="CHEBI:57692"/>
        <dbReference type="ChEBI" id="CHEBI:74257"/>
        <dbReference type="ChEBI" id="CHEBI:456215"/>
        <dbReference type="EC" id="2.7.1.180"/>
    </reaction>
</comment>
<dbReference type="Pfam" id="PF02424">
    <property type="entry name" value="ApbE"/>
    <property type="match status" value="1"/>
</dbReference>
<evidence type="ECO:0000256" key="1">
    <source>
        <dbReference type="ARBA" id="ARBA00001946"/>
    </source>
</evidence>
<dbReference type="Proteomes" id="UP000198582">
    <property type="component" value="Unassembled WGS sequence"/>
</dbReference>
<evidence type="ECO:0000256" key="7">
    <source>
        <dbReference type="ARBA" id="ARBA00022827"/>
    </source>
</evidence>
<evidence type="ECO:0000256" key="5">
    <source>
        <dbReference type="ARBA" id="ARBA00022679"/>
    </source>
</evidence>
<keyword evidence="8" id="KW-0460">Magnesium</keyword>
<sequence>MTAPAAERRSWVVQVMGLPVSLHVRGEGARSAPAVRRAVPVVFGRLRFADRLFSPYREDSEVSRIRRGERPSGHPWVAEVLALCELARERTDGYFDARLPGGFDPSGLVKGWAVEQSVAALADLEGFDYCLNAGGDVVAAVRSAASPAWRVGVEDPRDRSRLVAVREVRTGGVATSGSAARGAHIVDPHTGARPDALLSVTVTGPSLLWADVFATAAFARGGDVAGWVRARAPGYEAFAVGPDP</sequence>
<dbReference type="EC" id="2.7.1.180" evidence="2"/>
<evidence type="ECO:0000313" key="12">
    <source>
        <dbReference type="Proteomes" id="UP000198582"/>
    </source>
</evidence>
<gene>
    <name evidence="11" type="ORF">SAMN04489732_10229</name>
</gene>
<evidence type="ECO:0000256" key="8">
    <source>
        <dbReference type="ARBA" id="ARBA00022842"/>
    </source>
</evidence>
<name>A0A1H8SC71_9PSEU</name>
<dbReference type="RefSeq" id="WP_245787155.1">
    <property type="nucleotide sequence ID" value="NZ_FOEF01000002.1"/>
</dbReference>
<dbReference type="GO" id="GO:0046872">
    <property type="term" value="F:metal ion binding"/>
    <property type="evidence" value="ECO:0007669"/>
    <property type="project" value="UniProtKB-KW"/>
</dbReference>
<keyword evidence="5" id="KW-0808">Transferase</keyword>
<evidence type="ECO:0000313" key="11">
    <source>
        <dbReference type="EMBL" id="SEO76175.1"/>
    </source>
</evidence>
<dbReference type="AlphaFoldDB" id="A0A1H8SC71"/>
<keyword evidence="4" id="KW-0285">Flavoprotein</keyword>
<dbReference type="GO" id="GO:0016740">
    <property type="term" value="F:transferase activity"/>
    <property type="evidence" value="ECO:0007669"/>
    <property type="project" value="UniProtKB-KW"/>
</dbReference>
<dbReference type="SUPFAM" id="SSF143631">
    <property type="entry name" value="ApbE-like"/>
    <property type="match status" value="1"/>
</dbReference>
<evidence type="ECO:0000256" key="2">
    <source>
        <dbReference type="ARBA" id="ARBA00011955"/>
    </source>
</evidence>